<name>A0A2C5Z318_9HYPO</name>
<dbReference type="OrthoDB" id="333024at2759"/>
<dbReference type="AlphaFoldDB" id="A0A2C5Z318"/>
<evidence type="ECO:0000313" key="11">
    <source>
        <dbReference type="EMBL" id="PHH74082.1"/>
    </source>
</evidence>
<comment type="similarity">
    <text evidence="2 8">Belongs to the ferredoxin--NADP reductase type 1 family.</text>
</comment>
<dbReference type="InterPro" id="IPR055275">
    <property type="entry name" value="Ferredox_Rdtase"/>
</dbReference>
<keyword evidence="5 8" id="KW-0521">NADP</keyword>
<dbReference type="InterPro" id="IPR021163">
    <property type="entry name" value="Ferredox_Rdtase_adrenod"/>
</dbReference>
<evidence type="ECO:0000313" key="12">
    <source>
        <dbReference type="Proteomes" id="UP000226431"/>
    </source>
</evidence>
<dbReference type="PANTHER" id="PTHR48467">
    <property type="entry name" value="GLUTAMATE SYNTHASE 1 [NADH], CHLOROPLASTIC-LIKE"/>
    <property type="match status" value="1"/>
</dbReference>
<feature type="binding site" evidence="10">
    <location>
        <position position="180"/>
    </location>
    <ligand>
        <name>NADP(+)</name>
        <dbReference type="ChEBI" id="CHEBI:58349"/>
    </ligand>
</feature>
<evidence type="ECO:0000256" key="10">
    <source>
        <dbReference type="PIRSR" id="PIRSR000362-2"/>
    </source>
</evidence>
<sequence length="443" mass="48433">MYEALPTPFGLVRYGVAPDHPEVKKCETRFAEIAGSSNFNFLGNVTIGQSTHSESQCVVRLESLMHHYDSVLMAYGVTKDKQLGVPGESSLSGIYSAREFVGWYNGHPDCSDIEPQLTQGDDAVIIGQGNVAFDLARILLDDVDTLRHTDITERTAGSHFERGDALLMTSNSQAAFTTKELRELMNLSNAAFRPIVRSLVPSDPDSLARPSRRLVEVLLAGSRSLHSAASKSWSLESCLSPKRFLGDTAVTNTEFNVTQLTSKFDPKSQTHVTEDIQVLPSDLVIRSVGYKSTALAGFEEAGVHFDEERGVVLNDGLGRAMRPVLPELSSGPVESRHVAGLYCAGWLKRGPTGVIATTMRDAFATADAIADDWLVGARFLNSDDNHIRQGWDAVRQEAGPNATFAVSWDQWLKIDVAERTRGKDCGKPREKFTTVTDMLSVIG</sequence>
<comment type="subcellular location">
    <subcellularLocation>
        <location evidence="8">Mitochondrion</location>
    </subcellularLocation>
</comment>
<proteinExistence type="inferred from homology"/>
<feature type="binding site" evidence="10">
    <location>
        <position position="353"/>
    </location>
    <ligand>
        <name>NADP(+)</name>
        <dbReference type="ChEBI" id="CHEBI:58349"/>
    </ligand>
</feature>
<dbReference type="EMBL" id="NJES01000297">
    <property type="protein sequence ID" value="PHH74082.1"/>
    <property type="molecule type" value="Genomic_DNA"/>
</dbReference>
<feature type="binding site" evidence="9">
    <location>
        <position position="3"/>
    </location>
    <ligand>
        <name>FAD</name>
        <dbReference type="ChEBI" id="CHEBI:57692"/>
    </ligand>
</feature>
<evidence type="ECO:0000256" key="1">
    <source>
        <dbReference type="ARBA" id="ARBA00001974"/>
    </source>
</evidence>
<dbReference type="SUPFAM" id="SSF51971">
    <property type="entry name" value="Nucleotide-binding domain"/>
    <property type="match status" value="1"/>
</dbReference>
<evidence type="ECO:0000256" key="7">
    <source>
        <dbReference type="ARBA" id="ARBA00048933"/>
    </source>
</evidence>
<reference evidence="11 12" key="1">
    <citation type="submission" date="2017-06" db="EMBL/GenBank/DDBJ databases">
        <title>Ant-infecting Ophiocordyceps genomes reveal a high diversity of potential behavioral manipulation genes and a possible major role for enterotoxins.</title>
        <authorList>
            <person name="De Bekker C."/>
            <person name="Evans H.C."/>
            <person name="Brachmann A."/>
            <person name="Hughes D.P."/>
        </authorList>
    </citation>
    <scope>NUCLEOTIDE SEQUENCE [LARGE SCALE GENOMIC DNA]</scope>
    <source>
        <strain evidence="11 12">Map16</strain>
    </source>
</reference>
<evidence type="ECO:0000256" key="9">
    <source>
        <dbReference type="PIRSR" id="PIRSR000362-1"/>
    </source>
</evidence>
<evidence type="ECO:0000256" key="2">
    <source>
        <dbReference type="ARBA" id="ARBA00008312"/>
    </source>
</evidence>
<keyword evidence="4 8" id="KW-0274">FAD</keyword>
<evidence type="ECO:0000256" key="6">
    <source>
        <dbReference type="ARBA" id="ARBA00023002"/>
    </source>
</evidence>
<evidence type="ECO:0000256" key="3">
    <source>
        <dbReference type="ARBA" id="ARBA00022630"/>
    </source>
</evidence>
<feature type="binding site" evidence="9">
    <location>
        <position position="47"/>
    </location>
    <ligand>
        <name>FAD</name>
        <dbReference type="ChEBI" id="CHEBI:57692"/>
    </ligand>
</feature>
<dbReference type="GO" id="GO:0016491">
    <property type="term" value="F:oxidoreductase activity"/>
    <property type="evidence" value="ECO:0007669"/>
    <property type="project" value="UniProtKB-KW"/>
</dbReference>
<gene>
    <name evidence="11" type="ORF">CDD80_3325</name>
</gene>
<dbReference type="STRING" id="2004952.A0A2C5Z318"/>
<organism evidence="11 12">
    <name type="scientific">Ophiocordyceps camponoti-rufipedis</name>
    <dbReference type="NCBI Taxonomy" id="2004952"/>
    <lineage>
        <taxon>Eukaryota</taxon>
        <taxon>Fungi</taxon>
        <taxon>Dikarya</taxon>
        <taxon>Ascomycota</taxon>
        <taxon>Pezizomycotina</taxon>
        <taxon>Sordariomycetes</taxon>
        <taxon>Hypocreomycetidae</taxon>
        <taxon>Hypocreales</taxon>
        <taxon>Ophiocordycipitaceae</taxon>
        <taxon>Ophiocordyceps</taxon>
    </lineage>
</organism>
<dbReference type="Proteomes" id="UP000226431">
    <property type="component" value="Unassembled WGS sequence"/>
</dbReference>
<keyword evidence="3 8" id="KW-0285">Flavoprotein</keyword>
<dbReference type="InterPro" id="IPR036188">
    <property type="entry name" value="FAD/NAD-bd_sf"/>
</dbReference>
<evidence type="ECO:0000256" key="4">
    <source>
        <dbReference type="ARBA" id="ARBA00022827"/>
    </source>
</evidence>
<keyword evidence="12" id="KW-1185">Reference proteome</keyword>
<dbReference type="Gene3D" id="3.40.50.720">
    <property type="entry name" value="NAD(P)-binding Rossmann-like Domain"/>
    <property type="match status" value="1"/>
</dbReference>
<keyword evidence="8" id="KW-0496">Mitochondrion</keyword>
<keyword evidence="6 8" id="KW-0560">Oxidoreductase</keyword>
<dbReference type="PANTHER" id="PTHR48467:SF1">
    <property type="entry name" value="GLUTAMATE SYNTHASE 1 [NADH], CHLOROPLASTIC-LIKE"/>
    <property type="match status" value="1"/>
</dbReference>
<comment type="catalytic activity">
    <reaction evidence="7 8">
        <text>2 reduced [adrenodoxin] + NADP(+) + H(+) = 2 oxidized [adrenodoxin] + NADPH</text>
        <dbReference type="Rhea" id="RHEA:42312"/>
        <dbReference type="Rhea" id="RHEA-COMP:9998"/>
        <dbReference type="Rhea" id="RHEA-COMP:9999"/>
        <dbReference type="ChEBI" id="CHEBI:15378"/>
        <dbReference type="ChEBI" id="CHEBI:33737"/>
        <dbReference type="ChEBI" id="CHEBI:33738"/>
        <dbReference type="ChEBI" id="CHEBI:57783"/>
        <dbReference type="ChEBI" id="CHEBI:58349"/>
        <dbReference type="EC" id="1.18.1.6"/>
    </reaction>
</comment>
<feature type="binding site" evidence="9">
    <location>
        <begin position="353"/>
        <end position="355"/>
    </location>
    <ligand>
        <name>FAD</name>
        <dbReference type="ChEBI" id="CHEBI:57692"/>
    </ligand>
</feature>
<evidence type="ECO:0000256" key="5">
    <source>
        <dbReference type="ARBA" id="ARBA00022857"/>
    </source>
</evidence>
<dbReference type="EC" id="1.18.1.6" evidence="8"/>
<dbReference type="GO" id="GO:0005739">
    <property type="term" value="C:mitochondrion"/>
    <property type="evidence" value="ECO:0007669"/>
    <property type="project" value="UniProtKB-SubCell"/>
</dbReference>
<feature type="binding site" evidence="10">
    <location>
        <begin position="128"/>
        <end position="131"/>
    </location>
    <ligand>
        <name>NADP(+)</name>
        <dbReference type="ChEBI" id="CHEBI:58349"/>
    </ligand>
</feature>
<dbReference type="Gene3D" id="3.50.50.60">
    <property type="entry name" value="FAD/NAD(P)-binding domain"/>
    <property type="match status" value="1"/>
</dbReference>
<evidence type="ECO:0000256" key="8">
    <source>
        <dbReference type="PIRNR" id="PIRNR000362"/>
    </source>
</evidence>
<feature type="binding site" evidence="9">
    <location>
        <position position="346"/>
    </location>
    <ligand>
        <name>FAD</name>
        <dbReference type="ChEBI" id="CHEBI:57692"/>
    </ligand>
</feature>
<feature type="binding site" evidence="9">
    <location>
        <position position="11"/>
    </location>
    <ligand>
        <name>FAD</name>
        <dbReference type="ChEBI" id="CHEBI:57692"/>
    </ligand>
</feature>
<comment type="cofactor">
    <cofactor evidence="1 8 9">
        <name>FAD</name>
        <dbReference type="ChEBI" id="CHEBI:57692"/>
    </cofactor>
</comment>
<accession>A0A2C5Z318</accession>
<comment type="caution">
    <text evidence="11">The sequence shown here is derived from an EMBL/GenBank/DDBJ whole genome shotgun (WGS) entry which is preliminary data.</text>
</comment>
<protein>
    <recommendedName>
        <fullName evidence="8">NADPH:adrenodoxin oxidoreductase, mitochondrial</fullName>
        <ecNumber evidence="8">1.18.1.6</ecNumber>
    </recommendedName>
</protein>
<dbReference type="PIRSF" id="PIRSF000362">
    <property type="entry name" value="FNR"/>
    <property type="match status" value="1"/>
</dbReference>